<dbReference type="PROSITE" id="PS50893">
    <property type="entry name" value="ABC_TRANSPORTER_2"/>
    <property type="match status" value="1"/>
</dbReference>
<organism evidence="6 7">
    <name type="scientific">Roseibium aquae</name>
    <dbReference type="NCBI Taxonomy" id="1323746"/>
    <lineage>
        <taxon>Bacteria</taxon>
        <taxon>Pseudomonadati</taxon>
        <taxon>Pseudomonadota</taxon>
        <taxon>Alphaproteobacteria</taxon>
        <taxon>Hyphomicrobiales</taxon>
        <taxon>Stappiaceae</taxon>
        <taxon>Roseibium</taxon>
    </lineage>
</organism>
<keyword evidence="2" id="KW-0813">Transport</keyword>
<dbReference type="SMART" id="SM00382">
    <property type="entry name" value="AAA"/>
    <property type="match status" value="1"/>
</dbReference>
<dbReference type="PANTHER" id="PTHR45772">
    <property type="entry name" value="CONSERVED COMPONENT OF ABC TRANSPORTER FOR NATURAL AMINO ACIDS-RELATED"/>
    <property type="match status" value="1"/>
</dbReference>
<keyword evidence="3" id="KW-0547">Nucleotide-binding</keyword>
<dbReference type="CDD" id="cd03219">
    <property type="entry name" value="ABC_Mj1267_LivG_branched"/>
    <property type="match status" value="1"/>
</dbReference>
<dbReference type="InterPro" id="IPR032823">
    <property type="entry name" value="BCA_ABC_TP_C"/>
</dbReference>
<evidence type="ECO:0000256" key="1">
    <source>
        <dbReference type="ARBA" id="ARBA00005417"/>
    </source>
</evidence>
<evidence type="ECO:0000313" key="6">
    <source>
        <dbReference type="EMBL" id="GGB41288.1"/>
    </source>
</evidence>
<evidence type="ECO:0000259" key="5">
    <source>
        <dbReference type="PROSITE" id="PS50893"/>
    </source>
</evidence>
<dbReference type="Pfam" id="PF00005">
    <property type="entry name" value="ABC_tran"/>
    <property type="match status" value="1"/>
</dbReference>
<dbReference type="AlphaFoldDB" id="A0A916TFI4"/>
<name>A0A916TFI4_9HYPH</name>
<dbReference type="RefSeq" id="WP_150495472.1">
    <property type="nucleotide sequence ID" value="NZ_BMFA01000003.1"/>
</dbReference>
<reference evidence="6" key="1">
    <citation type="journal article" date="2014" name="Int. J. Syst. Evol. Microbiol.">
        <title>Complete genome sequence of Corynebacterium casei LMG S-19264T (=DSM 44701T), isolated from a smear-ripened cheese.</title>
        <authorList>
            <consortium name="US DOE Joint Genome Institute (JGI-PGF)"/>
            <person name="Walter F."/>
            <person name="Albersmeier A."/>
            <person name="Kalinowski J."/>
            <person name="Ruckert C."/>
        </authorList>
    </citation>
    <scope>NUCLEOTIDE SEQUENCE</scope>
    <source>
        <strain evidence="6">CGMCC 1.12426</strain>
    </source>
</reference>
<comment type="caution">
    <text evidence="6">The sequence shown here is derived from an EMBL/GenBank/DDBJ whole genome shotgun (WGS) entry which is preliminary data.</text>
</comment>
<dbReference type="SUPFAM" id="SSF52540">
    <property type="entry name" value="P-loop containing nucleoside triphosphate hydrolases"/>
    <property type="match status" value="1"/>
</dbReference>
<dbReference type="GO" id="GO:0005524">
    <property type="term" value="F:ATP binding"/>
    <property type="evidence" value="ECO:0007669"/>
    <property type="project" value="UniProtKB-KW"/>
</dbReference>
<dbReference type="Gene3D" id="3.40.50.300">
    <property type="entry name" value="P-loop containing nucleotide triphosphate hydrolases"/>
    <property type="match status" value="1"/>
</dbReference>
<dbReference type="InterPro" id="IPR027417">
    <property type="entry name" value="P-loop_NTPase"/>
</dbReference>
<dbReference type="PROSITE" id="PS00211">
    <property type="entry name" value="ABC_TRANSPORTER_1"/>
    <property type="match status" value="1"/>
</dbReference>
<dbReference type="GO" id="GO:0016887">
    <property type="term" value="F:ATP hydrolysis activity"/>
    <property type="evidence" value="ECO:0007669"/>
    <property type="project" value="InterPro"/>
</dbReference>
<dbReference type="InterPro" id="IPR003439">
    <property type="entry name" value="ABC_transporter-like_ATP-bd"/>
</dbReference>
<dbReference type="PANTHER" id="PTHR45772:SF2">
    <property type="entry name" value="ABC TRANSPORTER ATP-BINDING PROTEIN"/>
    <property type="match status" value="1"/>
</dbReference>
<dbReference type="InterPro" id="IPR051120">
    <property type="entry name" value="ABC_AA/LPS_Transport"/>
</dbReference>
<keyword evidence="4 6" id="KW-0067">ATP-binding</keyword>
<dbReference type="InterPro" id="IPR017871">
    <property type="entry name" value="ABC_transporter-like_CS"/>
</dbReference>
<evidence type="ECO:0000313" key="7">
    <source>
        <dbReference type="Proteomes" id="UP000605148"/>
    </source>
</evidence>
<dbReference type="Pfam" id="PF12399">
    <property type="entry name" value="BCA_ABC_TP_C"/>
    <property type="match status" value="1"/>
</dbReference>
<evidence type="ECO:0000256" key="4">
    <source>
        <dbReference type="ARBA" id="ARBA00022840"/>
    </source>
</evidence>
<proteinExistence type="inferred from homology"/>
<evidence type="ECO:0000256" key="3">
    <source>
        <dbReference type="ARBA" id="ARBA00022741"/>
    </source>
</evidence>
<keyword evidence="7" id="KW-1185">Reference proteome</keyword>
<dbReference type="InterPro" id="IPR003593">
    <property type="entry name" value="AAA+_ATPase"/>
</dbReference>
<evidence type="ECO:0000256" key="2">
    <source>
        <dbReference type="ARBA" id="ARBA00022448"/>
    </source>
</evidence>
<sequence>MTRPVLELKELNKSFGALHVTKNVSLAVNPGECHAVIGPNGAGKTTLIGQICGALPSSSGDVVFDGENVNGLSVANRALRGLGRSFQITAILPAFSVLENVALGVQAKAGHSYRFFKPAARDRDLNAKAEHCLDLVGLSGRAGVRAGDLSHGEKRVLELAIALAGEPKLLLLDEPMAGAGPDETARLVEVLSDLKRQTPMLLVEHDMDAVFKLADRISVLVYGEIIASGSVEEIRGNPAVREAYLGTEEGV</sequence>
<reference evidence="6" key="2">
    <citation type="submission" date="2020-09" db="EMBL/GenBank/DDBJ databases">
        <authorList>
            <person name="Sun Q."/>
            <person name="Zhou Y."/>
        </authorList>
    </citation>
    <scope>NUCLEOTIDE SEQUENCE</scope>
    <source>
        <strain evidence="6">CGMCC 1.12426</strain>
    </source>
</reference>
<dbReference type="OrthoDB" id="9806149at2"/>
<dbReference type="GO" id="GO:0005886">
    <property type="term" value="C:plasma membrane"/>
    <property type="evidence" value="ECO:0007669"/>
    <property type="project" value="TreeGrafter"/>
</dbReference>
<feature type="domain" description="ABC transporter" evidence="5">
    <location>
        <begin position="6"/>
        <end position="247"/>
    </location>
</feature>
<accession>A0A916TFI4</accession>
<gene>
    <name evidence="6" type="ORF">GCM10011316_11530</name>
</gene>
<dbReference type="Proteomes" id="UP000605148">
    <property type="component" value="Unassembled WGS sequence"/>
</dbReference>
<dbReference type="EMBL" id="BMFA01000003">
    <property type="protein sequence ID" value="GGB41288.1"/>
    <property type="molecule type" value="Genomic_DNA"/>
</dbReference>
<comment type="similarity">
    <text evidence="1">Belongs to the ABC transporter superfamily.</text>
</comment>
<protein>
    <submittedName>
        <fullName evidence="6">ABC transporter ATP-binding protein</fullName>
    </submittedName>
</protein>